<dbReference type="RefSeq" id="WP_116060485.1">
    <property type="nucleotide sequence ID" value="NZ_QRDZ01000006.1"/>
</dbReference>
<evidence type="ECO:0000256" key="13">
    <source>
        <dbReference type="ARBA" id="ARBA00023136"/>
    </source>
</evidence>
<dbReference type="SMART" id="SM00387">
    <property type="entry name" value="HATPase_c"/>
    <property type="match status" value="1"/>
</dbReference>
<feature type="domain" description="HAMP" evidence="16">
    <location>
        <begin position="338"/>
        <end position="390"/>
    </location>
</feature>
<dbReference type="InterPro" id="IPR003594">
    <property type="entry name" value="HATPase_dom"/>
</dbReference>
<dbReference type="AlphaFoldDB" id="A0A3D9KFR6"/>
<dbReference type="Pfam" id="PF00672">
    <property type="entry name" value="HAMP"/>
    <property type="match status" value="1"/>
</dbReference>
<comment type="catalytic activity">
    <reaction evidence="1">
        <text>ATP + protein L-histidine = ADP + protein N-phospho-L-histidine.</text>
        <dbReference type="EC" id="2.7.13.3"/>
    </reaction>
</comment>
<proteinExistence type="predicted"/>
<evidence type="ECO:0000259" key="15">
    <source>
        <dbReference type="PROSITE" id="PS50109"/>
    </source>
</evidence>
<dbReference type="GO" id="GO:0000155">
    <property type="term" value="F:phosphorelay sensor kinase activity"/>
    <property type="evidence" value="ECO:0007669"/>
    <property type="project" value="InterPro"/>
</dbReference>
<name>A0A3D9KFR6_9BACL</name>
<feature type="transmembrane region" description="Helical" evidence="14">
    <location>
        <begin position="314"/>
        <end position="336"/>
    </location>
</feature>
<dbReference type="PROSITE" id="PS50885">
    <property type="entry name" value="HAMP"/>
    <property type="match status" value="1"/>
</dbReference>
<evidence type="ECO:0000256" key="4">
    <source>
        <dbReference type="ARBA" id="ARBA00022475"/>
    </source>
</evidence>
<dbReference type="EC" id="2.7.13.3" evidence="3"/>
<dbReference type="Pfam" id="PF02518">
    <property type="entry name" value="HATPase_c"/>
    <property type="match status" value="1"/>
</dbReference>
<sequence length="618" mass="70269">MSLSKRIFTAFFAFIIIPLFVLGSVSYLVSQKVTEKKYAEQTELTLKAIGRNINNMIKEANYFSDFWVTMEDSVEVVEQSIDDGGGNVDPAGGESSKGTDFYSQLLEKERLRKRVLLTYPGIHSLTLYRNDNKQVNVNFSAKDTPIPREELEAHPIYQEVLRKNGAPVWIGPNEDKNLTGDYNLFTQIRVLLDVETMKNKGVLVTRFQLNELSKIFTFYNSQGKIDRRFLIVAGNGNIVYDSEKSPEGRRISDYVDTETLDMHSSVAQSKTLPFDEHKSLVSVQDLQLQRLGIGDWKLVMVTSWQYLSGDMAAVLRWTVVITSFSLVLALVFNLIFVRRMVTLIVRVVRAMRQVERGDLSTRVPVVGNDETTALSRGFNSLVKRVSELLDDVTEEQSRKRKAEMMLLQAQIKPHFLFNALESINILAVQNEGRKVSKMVQRLANIFRISIQQKEEITIEQELQHLMSYLEIQKYRFEELFEYAIDVPKELMDCTILKLTLQPLVENSIQHGFEGIDYMGRIEVRAAIEGRNIAFYVEDNGIGIAEEQLARFATSGITTLQEMYAESPEMGERRGLGVGNVADRLRIHYGNGYGVMLCSAPGCGTTIKCLIPLEREGRR</sequence>
<evidence type="ECO:0000256" key="7">
    <source>
        <dbReference type="ARBA" id="ARBA00022692"/>
    </source>
</evidence>
<dbReference type="InterPro" id="IPR010559">
    <property type="entry name" value="Sig_transdc_His_kin_internal"/>
</dbReference>
<evidence type="ECO:0000256" key="8">
    <source>
        <dbReference type="ARBA" id="ARBA00022741"/>
    </source>
</evidence>
<keyword evidence="10" id="KW-0067">ATP-binding</keyword>
<keyword evidence="5" id="KW-0597">Phosphoprotein</keyword>
<keyword evidence="18" id="KW-1185">Reference proteome</keyword>
<keyword evidence="12" id="KW-0902">Two-component regulatory system</keyword>
<dbReference type="PROSITE" id="PS50109">
    <property type="entry name" value="HIS_KIN"/>
    <property type="match status" value="1"/>
</dbReference>
<dbReference type="InterPro" id="IPR005467">
    <property type="entry name" value="His_kinase_dom"/>
</dbReference>
<evidence type="ECO:0000256" key="9">
    <source>
        <dbReference type="ARBA" id="ARBA00022777"/>
    </source>
</evidence>
<keyword evidence="7 14" id="KW-0812">Transmembrane</keyword>
<organism evidence="17 18">
    <name type="scientific">Cohnella phaseoli</name>
    <dbReference type="NCBI Taxonomy" id="456490"/>
    <lineage>
        <taxon>Bacteria</taxon>
        <taxon>Bacillati</taxon>
        <taxon>Bacillota</taxon>
        <taxon>Bacilli</taxon>
        <taxon>Bacillales</taxon>
        <taxon>Paenibacillaceae</taxon>
        <taxon>Cohnella</taxon>
    </lineage>
</organism>
<dbReference type="InterPro" id="IPR033479">
    <property type="entry name" value="dCache_1"/>
</dbReference>
<dbReference type="GO" id="GO:0005886">
    <property type="term" value="C:plasma membrane"/>
    <property type="evidence" value="ECO:0007669"/>
    <property type="project" value="UniProtKB-SubCell"/>
</dbReference>
<evidence type="ECO:0000259" key="16">
    <source>
        <dbReference type="PROSITE" id="PS50885"/>
    </source>
</evidence>
<dbReference type="SUPFAM" id="SSF55874">
    <property type="entry name" value="ATPase domain of HSP90 chaperone/DNA topoisomerase II/histidine kinase"/>
    <property type="match status" value="1"/>
</dbReference>
<accession>A0A3D9KFR6</accession>
<keyword evidence="9 17" id="KW-0418">Kinase</keyword>
<keyword evidence="4" id="KW-1003">Cell membrane</keyword>
<evidence type="ECO:0000256" key="5">
    <source>
        <dbReference type="ARBA" id="ARBA00022553"/>
    </source>
</evidence>
<dbReference type="PANTHER" id="PTHR34220:SF7">
    <property type="entry name" value="SENSOR HISTIDINE KINASE YPDA"/>
    <property type="match status" value="1"/>
</dbReference>
<dbReference type="OrthoDB" id="9776552at2"/>
<evidence type="ECO:0000256" key="12">
    <source>
        <dbReference type="ARBA" id="ARBA00023012"/>
    </source>
</evidence>
<evidence type="ECO:0000256" key="6">
    <source>
        <dbReference type="ARBA" id="ARBA00022679"/>
    </source>
</evidence>
<dbReference type="InterPro" id="IPR050640">
    <property type="entry name" value="Bact_2-comp_sensor_kinase"/>
</dbReference>
<evidence type="ECO:0000256" key="1">
    <source>
        <dbReference type="ARBA" id="ARBA00000085"/>
    </source>
</evidence>
<keyword evidence="8" id="KW-0547">Nucleotide-binding</keyword>
<dbReference type="Gene3D" id="3.30.565.10">
    <property type="entry name" value="Histidine kinase-like ATPase, C-terminal domain"/>
    <property type="match status" value="1"/>
</dbReference>
<dbReference type="Pfam" id="PF02743">
    <property type="entry name" value="dCache_1"/>
    <property type="match status" value="1"/>
</dbReference>
<evidence type="ECO:0000256" key="11">
    <source>
        <dbReference type="ARBA" id="ARBA00022989"/>
    </source>
</evidence>
<evidence type="ECO:0000256" key="14">
    <source>
        <dbReference type="SAM" id="Phobius"/>
    </source>
</evidence>
<dbReference type="Proteomes" id="UP000256977">
    <property type="component" value="Unassembled WGS sequence"/>
</dbReference>
<gene>
    <name evidence="17" type="ORF">DFP98_106211</name>
</gene>
<reference evidence="17 18" key="1">
    <citation type="submission" date="2018-07" db="EMBL/GenBank/DDBJ databases">
        <title>Genomic Encyclopedia of Type Strains, Phase III (KMG-III): the genomes of soil and plant-associated and newly described type strains.</title>
        <authorList>
            <person name="Whitman W."/>
        </authorList>
    </citation>
    <scope>NUCLEOTIDE SEQUENCE [LARGE SCALE GENOMIC DNA]</scope>
    <source>
        <strain evidence="17 18">CECT 7287</strain>
    </source>
</reference>
<dbReference type="EMBL" id="QRDZ01000006">
    <property type="protein sequence ID" value="RED84336.1"/>
    <property type="molecule type" value="Genomic_DNA"/>
</dbReference>
<dbReference type="SMART" id="SM00304">
    <property type="entry name" value="HAMP"/>
    <property type="match status" value="1"/>
</dbReference>
<evidence type="ECO:0000313" key="18">
    <source>
        <dbReference type="Proteomes" id="UP000256977"/>
    </source>
</evidence>
<feature type="transmembrane region" description="Helical" evidence="14">
    <location>
        <begin position="7"/>
        <end position="29"/>
    </location>
</feature>
<dbReference type="InterPro" id="IPR003660">
    <property type="entry name" value="HAMP_dom"/>
</dbReference>
<dbReference type="Gene3D" id="6.10.340.10">
    <property type="match status" value="1"/>
</dbReference>
<comment type="caution">
    <text evidence="17">The sequence shown here is derived from an EMBL/GenBank/DDBJ whole genome shotgun (WGS) entry which is preliminary data.</text>
</comment>
<evidence type="ECO:0000313" key="17">
    <source>
        <dbReference type="EMBL" id="RED84336.1"/>
    </source>
</evidence>
<keyword evidence="13 14" id="KW-0472">Membrane</keyword>
<evidence type="ECO:0000256" key="10">
    <source>
        <dbReference type="ARBA" id="ARBA00022840"/>
    </source>
</evidence>
<evidence type="ECO:0000256" key="3">
    <source>
        <dbReference type="ARBA" id="ARBA00012438"/>
    </source>
</evidence>
<dbReference type="GO" id="GO:0005524">
    <property type="term" value="F:ATP binding"/>
    <property type="evidence" value="ECO:0007669"/>
    <property type="project" value="UniProtKB-KW"/>
</dbReference>
<protein>
    <recommendedName>
        <fullName evidence="3">histidine kinase</fullName>
        <ecNumber evidence="3">2.7.13.3</ecNumber>
    </recommendedName>
</protein>
<comment type="subcellular location">
    <subcellularLocation>
        <location evidence="2">Cell membrane</location>
        <topology evidence="2">Multi-pass membrane protein</topology>
    </subcellularLocation>
</comment>
<dbReference type="Pfam" id="PF06580">
    <property type="entry name" value="His_kinase"/>
    <property type="match status" value="1"/>
</dbReference>
<evidence type="ECO:0000256" key="2">
    <source>
        <dbReference type="ARBA" id="ARBA00004651"/>
    </source>
</evidence>
<keyword evidence="6" id="KW-0808">Transferase</keyword>
<dbReference type="PANTHER" id="PTHR34220">
    <property type="entry name" value="SENSOR HISTIDINE KINASE YPDA"/>
    <property type="match status" value="1"/>
</dbReference>
<dbReference type="SUPFAM" id="SSF158472">
    <property type="entry name" value="HAMP domain-like"/>
    <property type="match status" value="1"/>
</dbReference>
<dbReference type="CDD" id="cd06225">
    <property type="entry name" value="HAMP"/>
    <property type="match status" value="1"/>
</dbReference>
<feature type="domain" description="Histidine kinase" evidence="15">
    <location>
        <begin position="428"/>
        <end position="614"/>
    </location>
</feature>
<dbReference type="InterPro" id="IPR036890">
    <property type="entry name" value="HATPase_C_sf"/>
</dbReference>
<keyword evidence="11 14" id="KW-1133">Transmembrane helix</keyword>